<dbReference type="PROSITE" id="PS00018">
    <property type="entry name" value="EF_HAND_1"/>
    <property type="match status" value="1"/>
</dbReference>
<feature type="domain" description="PP2A regulatory subunit B'' EF-hand" evidence="3">
    <location>
        <begin position="366"/>
        <end position="451"/>
    </location>
</feature>
<dbReference type="GO" id="GO:0046872">
    <property type="term" value="F:metal ion binding"/>
    <property type="evidence" value="ECO:0007669"/>
    <property type="project" value="UniProtKB-KW"/>
</dbReference>
<gene>
    <name evidence="4" type="ORF">BDEG_20359</name>
</gene>
<evidence type="ECO:0000256" key="1">
    <source>
        <dbReference type="ARBA" id="ARBA00022723"/>
    </source>
</evidence>
<protein>
    <recommendedName>
        <fullName evidence="3">PP2A regulatory subunit B'' EF-hand domain-containing protein</fullName>
    </recommendedName>
</protein>
<evidence type="ECO:0000256" key="2">
    <source>
        <dbReference type="ARBA" id="ARBA00022837"/>
    </source>
</evidence>
<dbReference type="STRING" id="403673.A0A177W8U3"/>
<accession>A0A177W8U3</accession>
<dbReference type="Gene3D" id="1.10.238.220">
    <property type="match status" value="1"/>
</dbReference>
<name>A0A177W8U3_BATDL</name>
<dbReference type="InterPro" id="IPR018247">
    <property type="entry name" value="EF_Hand_1_Ca_BS"/>
</dbReference>
<dbReference type="OrthoDB" id="5586at2759"/>
<keyword evidence="2" id="KW-0106">Calcium</keyword>
<reference evidence="4 5" key="1">
    <citation type="submission" date="2006-10" db="EMBL/GenBank/DDBJ databases">
        <title>The Genome Sequence of Batrachochytrium dendrobatidis JEL423.</title>
        <authorList>
            <consortium name="The Broad Institute Genome Sequencing Platform"/>
            <person name="Birren B."/>
            <person name="Lander E."/>
            <person name="Galagan J."/>
            <person name="Cuomo C."/>
            <person name="Devon K."/>
            <person name="Jaffe D."/>
            <person name="Butler J."/>
            <person name="Alvarez P."/>
            <person name="Gnerre S."/>
            <person name="Grabherr M."/>
            <person name="Kleber M."/>
            <person name="Mauceli E."/>
            <person name="Brockman W."/>
            <person name="Young S."/>
            <person name="LaButti K."/>
            <person name="Sykes S."/>
            <person name="DeCaprio D."/>
            <person name="Crawford M."/>
            <person name="Koehrsen M."/>
            <person name="Engels R."/>
            <person name="Montgomery P."/>
            <person name="Pearson M."/>
            <person name="Howarth C."/>
            <person name="Larson L."/>
            <person name="White J."/>
            <person name="O'Leary S."/>
            <person name="Kodira C."/>
            <person name="Zeng Q."/>
            <person name="Yandava C."/>
            <person name="Alvarado L."/>
            <person name="Longcore J."/>
            <person name="James T."/>
        </authorList>
    </citation>
    <scope>NUCLEOTIDE SEQUENCE [LARGE SCALE GENOMIC DNA]</scope>
    <source>
        <strain evidence="4 5">JEL423</strain>
    </source>
</reference>
<organism evidence="4 5">
    <name type="scientific">Batrachochytrium dendrobatidis (strain JEL423)</name>
    <dbReference type="NCBI Taxonomy" id="403673"/>
    <lineage>
        <taxon>Eukaryota</taxon>
        <taxon>Fungi</taxon>
        <taxon>Fungi incertae sedis</taxon>
        <taxon>Chytridiomycota</taxon>
        <taxon>Chytridiomycota incertae sedis</taxon>
        <taxon>Chytridiomycetes</taxon>
        <taxon>Rhizophydiales</taxon>
        <taxon>Rhizophydiales incertae sedis</taxon>
        <taxon>Batrachochytrium</taxon>
    </lineage>
</organism>
<evidence type="ECO:0000313" key="4">
    <source>
        <dbReference type="EMBL" id="OAJ36155.1"/>
    </source>
</evidence>
<dbReference type="SUPFAM" id="SSF47473">
    <property type="entry name" value="EF-hand"/>
    <property type="match status" value="1"/>
</dbReference>
<evidence type="ECO:0000313" key="5">
    <source>
        <dbReference type="Proteomes" id="UP000077115"/>
    </source>
</evidence>
<dbReference type="Gene3D" id="1.10.238.10">
    <property type="entry name" value="EF-hand"/>
    <property type="match status" value="1"/>
</dbReference>
<dbReference type="InterPro" id="IPR041534">
    <property type="entry name" value="EF-hand_13"/>
</dbReference>
<reference evidence="4 5" key="2">
    <citation type="submission" date="2016-05" db="EMBL/GenBank/DDBJ databases">
        <title>Lineage-specific infection strategies underlie the spectrum of fungal disease in amphibians.</title>
        <authorList>
            <person name="Cuomo C.A."/>
            <person name="Farrer R.A."/>
            <person name="James T."/>
            <person name="Longcore J."/>
            <person name="Birren B."/>
        </authorList>
    </citation>
    <scope>NUCLEOTIDE SEQUENCE [LARGE SCALE GENOMIC DNA]</scope>
    <source>
        <strain evidence="4 5">JEL423</strain>
    </source>
</reference>
<dbReference type="Pfam" id="PF17958">
    <property type="entry name" value="EF-hand_13"/>
    <property type="match status" value="1"/>
</dbReference>
<sequence length="903" mass="101072">MSSPFRLLNMAWANGPCGPCGPLQHSNISPVATPVQVQGVPNYLTIDIDKVEESASTDTNMNSSNNVAYSTATAYTDGDASMPMDFSPAAENTSPFVYAHASSCGINKDEKASDTIHTIRNAGSRSTQQQMHQEHVSIESVDIHVQPTSVTCTQQSSMAGTASVSDSPVSNHPNLGNVLRINQNYQAAENLVVQPSVMNPSGKSLEEHKRILNNSPSTPRSITGSKKRLAAFHRQIQQQDIQNALHYKGAHAQPISATRSAESLSSECLYQNFISENPSEQLTVLYKTLQSDLKNAALNTDMLGMILQTYGVPVSFRGRLMERCVEIFNMMNADGQNHLANTVPQIHWCHVARLWKTLLWETLDVDQRCFALLKPSSCNHLLQVHIETAVADVIRDLPSFAFLVSSQSFMSRYVETVATRLFLMKSSSFSPTMTLREFRKLEFVLQISQLERCATCLEPSVPRAFSYKDFYVIYCKFWELDLDHDMILLPTDIQRFENYSLSPLMVSRIFQWNQIRALQKPSNSTTMDFREFVVFIICVMGKTTDYALVYWFRCLDLDGDGVLSLMELESFWFNQTRRIREQYSLVDFFSIVSDMLLLGERSHILLSDFKKNRDNTGIFLDLLFDSQQRIEFLRRTSDIAFRRRDEVWTNVSVFCANHDKPSGTIDSWEVRRIKLHGWDKFSEKCYRKMTQTRLISDTFTNIGCTTDSSVNLNTSLYSPTVNQQYGTCPSIEIDREEDGSNPNGFDPENLVRPMHYDGERSESDGGSRVLFSDITDMIATTCSNTGVLDASSDATSAMAVDTALTVSSMPNITATPLHTAQHTMMYVYSNTPRTSSLPVSRPSRVIFTDSQVQPIPKPPLIATSAEPHPTGAGLISNAQDSGISLVSSVNFGKKSTTSLQTID</sequence>
<dbReference type="EMBL" id="DS022300">
    <property type="protein sequence ID" value="OAJ36155.1"/>
    <property type="molecule type" value="Genomic_DNA"/>
</dbReference>
<keyword evidence="1" id="KW-0479">Metal-binding</keyword>
<dbReference type="GO" id="GO:0019888">
    <property type="term" value="F:protein phosphatase regulator activity"/>
    <property type="evidence" value="ECO:0007669"/>
    <property type="project" value="TreeGrafter"/>
</dbReference>
<dbReference type="eggNOG" id="KOG2562">
    <property type="taxonomic scope" value="Eukaryota"/>
</dbReference>
<dbReference type="InterPro" id="IPR011992">
    <property type="entry name" value="EF-hand-dom_pair"/>
</dbReference>
<dbReference type="AlphaFoldDB" id="A0A177W8U3"/>
<dbReference type="PANTHER" id="PTHR14095">
    <property type="entry name" value="PHOSPHATASE 2A REGULATORY SUBUNIT-RELATED"/>
    <property type="match status" value="1"/>
</dbReference>
<dbReference type="PANTHER" id="PTHR14095:SF0">
    <property type="entry name" value="MIP22305P"/>
    <property type="match status" value="1"/>
</dbReference>
<evidence type="ECO:0000259" key="3">
    <source>
        <dbReference type="Pfam" id="PF17958"/>
    </source>
</evidence>
<dbReference type="GO" id="GO:0000159">
    <property type="term" value="C:protein phosphatase type 2A complex"/>
    <property type="evidence" value="ECO:0007669"/>
    <property type="project" value="TreeGrafter"/>
</dbReference>
<proteinExistence type="predicted"/>
<dbReference type="Proteomes" id="UP000077115">
    <property type="component" value="Unassembled WGS sequence"/>
</dbReference>
<dbReference type="VEuPathDB" id="FungiDB:BDEG_20359"/>